<accession>A0A1M5LMT6</accession>
<dbReference type="AlphaFoldDB" id="A0A1M5LMT6"/>
<sequence>MQLYLWRMKRQLLLIFLIVSSLHGVMAQVLTREDSLSAGLIRSNNTTVLSGYGQIKAEYDFRLKTATANLTRNVLFVGHKFSNRIYFFSELELENAKVVGGQPSGEISMEQLFLKFSVNRDMYIQAGLFIPRIGITNENHLPTTFNGNDRPFVETFIIPATWREIGVGLYGRVRSISGFNYSVAIMNGLSSKSFVNGSGIREGRQEGSNATAANLAVTASALYYVKSWRLQMSGYYGGSAGLTPRVADSLQLQSGVFGTPVALGEVDAQYHKNGMAFKALATAVGIPDAYEINRAFANNTPSMMVGYYAELGYNFYQLINPEVHKNLTVFVRQEFMDLNYRVPSNGIKNGINHKNYTVMGLTYQPVNGVIIKMDYVLRKTQPRNEDLIVTPFPQQLPYYTSNGFFNIGLGYSF</sequence>
<reference evidence="1 2" key="1">
    <citation type="submission" date="2016-11" db="EMBL/GenBank/DDBJ databases">
        <authorList>
            <person name="Jaros S."/>
            <person name="Januszkiewicz K."/>
            <person name="Wedrychowicz H."/>
        </authorList>
    </citation>
    <scope>NUCLEOTIDE SEQUENCE [LARGE SCALE GENOMIC DNA]</scope>
    <source>
        <strain evidence="1 2">DSM 24574</strain>
    </source>
</reference>
<name>A0A1M5LMT6_9BACT</name>
<gene>
    <name evidence="1" type="ORF">SAMN04488109_1303</name>
</gene>
<dbReference type="Gene3D" id="2.40.160.10">
    <property type="entry name" value="Porin"/>
    <property type="match status" value="1"/>
</dbReference>
<dbReference type="EMBL" id="FQWQ01000001">
    <property type="protein sequence ID" value="SHG66358.1"/>
    <property type="molecule type" value="Genomic_DNA"/>
</dbReference>
<dbReference type="InterPro" id="IPR023614">
    <property type="entry name" value="Porin_dom_sf"/>
</dbReference>
<proteinExistence type="predicted"/>
<keyword evidence="2" id="KW-1185">Reference proteome</keyword>
<dbReference type="Proteomes" id="UP000184212">
    <property type="component" value="Unassembled WGS sequence"/>
</dbReference>
<evidence type="ECO:0000313" key="2">
    <source>
        <dbReference type="Proteomes" id="UP000184212"/>
    </source>
</evidence>
<organism evidence="1 2">
    <name type="scientific">Chryseolinea serpens</name>
    <dbReference type="NCBI Taxonomy" id="947013"/>
    <lineage>
        <taxon>Bacteria</taxon>
        <taxon>Pseudomonadati</taxon>
        <taxon>Bacteroidota</taxon>
        <taxon>Cytophagia</taxon>
        <taxon>Cytophagales</taxon>
        <taxon>Fulvivirgaceae</taxon>
        <taxon>Chryseolinea</taxon>
    </lineage>
</organism>
<protein>
    <recommendedName>
        <fullName evidence="3">Phosphate-selective porin O and P</fullName>
    </recommendedName>
</protein>
<dbReference type="SUPFAM" id="SSF56935">
    <property type="entry name" value="Porins"/>
    <property type="match status" value="1"/>
</dbReference>
<evidence type="ECO:0008006" key="3">
    <source>
        <dbReference type="Google" id="ProtNLM"/>
    </source>
</evidence>
<evidence type="ECO:0000313" key="1">
    <source>
        <dbReference type="EMBL" id="SHG66358.1"/>
    </source>
</evidence>
<dbReference type="STRING" id="947013.SAMN04488109_1303"/>